<dbReference type="InterPro" id="IPR036249">
    <property type="entry name" value="Thioredoxin-like_sf"/>
</dbReference>
<evidence type="ECO:0000256" key="1">
    <source>
        <dbReference type="ARBA" id="ARBA00006347"/>
    </source>
</evidence>
<dbReference type="WBParaSite" id="TREG1_40550.1">
    <property type="protein sequence ID" value="TREG1_40550.1"/>
    <property type="gene ID" value="TREG1_40550"/>
</dbReference>
<keyword evidence="4" id="KW-1185">Reference proteome</keyword>
<dbReference type="CDD" id="cd02961">
    <property type="entry name" value="PDI_a_family"/>
    <property type="match status" value="1"/>
</dbReference>
<sequence length="370" mass="42713">MGVICYFLVTVTCFIGNIYAQDTAYMTALTVNNVKNLTKENPVIMILFTVDWCTKCHIAWSEYKLLAREVNQSGLPVVMTYVNQTTDEILADEFQVKEFPTVVLMNYGENLYYHGVYSTQALLNFLKSEIDSPVKLCSSVEEIEIHREKDDAVLLGLFHSTKHYNFLKFKLTAKKAYKYIKPMISTTKTVLQHFNSDQTNYSILILKSTRFSSSRLTDNIVNVTNLYENVSLNAKQIVNEIMHKQVSPIGLYNHHTSALYNSIENITLCMITFPISLQQRNYKAINTLAEDLRKMSEESFKQKIHWVIVDDTENSNFVESFQDEQEQSEELIAGCKINGQKYQLYRMKRDMDELKLFVAKSLLKAYTSLS</sequence>
<dbReference type="PANTHER" id="PTHR18929">
    <property type="entry name" value="PROTEIN DISULFIDE ISOMERASE"/>
    <property type="match status" value="1"/>
</dbReference>
<dbReference type="InterPro" id="IPR013766">
    <property type="entry name" value="Thioredoxin_domain"/>
</dbReference>
<evidence type="ECO:0000256" key="2">
    <source>
        <dbReference type="SAM" id="SignalP"/>
    </source>
</evidence>
<feature type="domain" description="Thioredoxin" evidence="3">
    <location>
        <begin position="35"/>
        <end position="127"/>
    </location>
</feature>
<dbReference type="SUPFAM" id="SSF52833">
    <property type="entry name" value="Thioredoxin-like"/>
    <property type="match status" value="1"/>
</dbReference>
<proteinExistence type="inferred from homology"/>
<dbReference type="Pfam" id="PF00085">
    <property type="entry name" value="Thioredoxin"/>
    <property type="match status" value="1"/>
</dbReference>
<keyword evidence="2" id="KW-0732">Signal</keyword>
<dbReference type="GO" id="GO:0003756">
    <property type="term" value="F:protein disulfide isomerase activity"/>
    <property type="evidence" value="ECO:0007669"/>
    <property type="project" value="TreeGrafter"/>
</dbReference>
<dbReference type="Gene3D" id="3.40.30.10">
    <property type="entry name" value="Glutaredoxin"/>
    <property type="match status" value="3"/>
</dbReference>
<accession>A0AA85JTI1</accession>
<dbReference type="GO" id="GO:0006457">
    <property type="term" value="P:protein folding"/>
    <property type="evidence" value="ECO:0007669"/>
    <property type="project" value="TreeGrafter"/>
</dbReference>
<reference evidence="4" key="1">
    <citation type="submission" date="2022-06" db="EMBL/GenBank/DDBJ databases">
        <authorList>
            <person name="Berger JAMES D."/>
            <person name="Berger JAMES D."/>
        </authorList>
    </citation>
    <scope>NUCLEOTIDE SEQUENCE [LARGE SCALE GENOMIC DNA]</scope>
</reference>
<name>A0AA85JTI1_TRIRE</name>
<dbReference type="GO" id="GO:0034976">
    <property type="term" value="P:response to endoplasmic reticulum stress"/>
    <property type="evidence" value="ECO:0007669"/>
    <property type="project" value="TreeGrafter"/>
</dbReference>
<evidence type="ECO:0000313" key="5">
    <source>
        <dbReference type="WBParaSite" id="TREG1_40550.1"/>
    </source>
</evidence>
<reference evidence="5" key="2">
    <citation type="submission" date="2023-11" db="UniProtKB">
        <authorList>
            <consortium name="WormBaseParasite"/>
        </authorList>
    </citation>
    <scope>IDENTIFICATION</scope>
</reference>
<comment type="similarity">
    <text evidence="1">Belongs to the protein disulfide isomerase family.</text>
</comment>
<evidence type="ECO:0000259" key="3">
    <source>
        <dbReference type="Pfam" id="PF00085"/>
    </source>
</evidence>
<organism evidence="4 5">
    <name type="scientific">Trichobilharzia regenti</name>
    <name type="common">Nasal bird schistosome</name>
    <dbReference type="NCBI Taxonomy" id="157069"/>
    <lineage>
        <taxon>Eukaryota</taxon>
        <taxon>Metazoa</taxon>
        <taxon>Spiralia</taxon>
        <taxon>Lophotrochozoa</taxon>
        <taxon>Platyhelminthes</taxon>
        <taxon>Trematoda</taxon>
        <taxon>Digenea</taxon>
        <taxon>Strigeidida</taxon>
        <taxon>Schistosomatoidea</taxon>
        <taxon>Schistosomatidae</taxon>
        <taxon>Trichobilharzia</taxon>
    </lineage>
</organism>
<dbReference type="GO" id="GO:0005783">
    <property type="term" value="C:endoplasmic reticulum"/>
    <property type="evidence" value="ECO:0007669"/>
    <property type="project" value="TreeGrafter"/>
</dbReference>
<dbReference type="Proteomes" id="UP000050795">
    <property type="component" value="Unassembled WGS sequence"/>
</dbReference>
<dbReference type="AlphaFoldDB" id="A0AA85JTI1"/>
<evidence type="ECO:0000313" key="4">
    <source>
        <dbReference type="Proteomes" id="UP000050795"/>
    </source>
</evidence>
<protein>
    <recommendedName>
        <fullName evidence="3">Thioredoxin domain-containing protein</fullName>
    </recommendedName>
</protein>
<feature type="signal peptide" evidence="2">
    <location>
        <begin position="1"/>
        <end position="20"/>
    </location>
</feature>
<feature type="chain" id="PRO_5041730381" description="Thioredoxin domain-containing protein" evidence="2">
    <location>
        <begin position="21"/>
        <end position="370"/>
    </location>
</feature>